<reference evidence="1" key="1">
    <citation type="journal article" date="2023" name="Comput. Struct. Biotechnol. J.">
        <title>Discovery of a novel marine Bacteroidetes with a rich repertoire of carbohydrate-active enzymes.</title>
        <authorList>
            <person name="Chen B."/>
            <person name="Liu G."/>
            <person name="Chen Q."/>
            <person name="Wang H."/>
            <person name="Liu L."/>
            <person name="Tang K."/>
        </authorList>
    </citation>
    <scope>NUCLEOTIDE SEQUENCE</scope>
    <source>
        <strain evidence="1">TK19036</strain>
    </source>
</reference>
<dbReference type="EMBL" id="CP120682">
    <property type="protein sequence ID" value="WKN35329.1"/>
    <property type="molecule type" value="Genomic_DNA"/>
</dbReference>
<dbReference type="AlphaFoldDB" id="A0AA49GKB5"/>
<name>A0AA49GKB5_9BACT</name>
<protein>
    <submittedName>
        <fullName evidence="1">Uncharacterized protein</fullName>
    </submittedName>
</protein>
<organism evidence="1">
    <name type="scientific">Roseihalotalea indica</name>
    <dbReference type="NCBI Taxonomy" id="2867963"/>
    <lineage>
        <taxon>Bacteria</taxon>
        <taxon>Pseudomonadati</taxon>
        <taxon>Bacteroidota</taxon>
        <taxon>Cytophagia</taxon>
        <taxon>Cytophagales</taxon>
        <taxon>Catalimonadaceae</taxon>
        <taxon>Roseihalotalea</taxon>
    </lineage>
</organism>
<gene>
    <name evidence="1" type="ORF">K4G66_23410</name>
</gene>
<reference evidence="1" key="2">
    <citation type="journal article" date="2024" name="Antonie Van Leeuwenhoek">
        <title>Roseihalotalea indica gen. nov., sp. nov., a halophilic Bacteroidetes from mesopelagic Southwest Indian Ocean with higher carbohydrate metabolic potential.</title>
        <authorList>
            <person name="Chen B."/>
            <person name="Zhang M."/>
            <person name="Lin D."/>
            <person name="Ye J."/>
            <person name="Tang K."/>
        </authorList>
    </citation>
    <scope>NUCLEOTIDE SEQUENCE</scope>
    <source>
        <strain evidence="1">TK19036</strain>
    </source>
</reference>
<dbReference type="PROSITE" id="PS51257">
    <property type="entry name" value="PROKAR_LIPOPROTEIN"/>
    <property type="match status" value="1"/>
</dbReference>
<evidence type="ECO:0000313" key="1">
    <source>
        <dbReference type="EMBL" id="WKN35329.1"/>
    </source>
</evidence>
<sequence length="737" mass="81608">MKKLLPVFLLTAIIFLLGCREDEIISNTSSNPININGYVQKGPFINGTSIIITELDDSLAATGKTFTTQITDNKGSFFIKTSQLDYTNLQLMASGFYFDEVKGEKSAAQLTLFALADVSEDANINVNVLSHLEKGRVMYLINQGISFTEAKKQAQQEILAIFGIERDGMTSSELLDISQEGDDNAILLAISAILQGNQTVAELSELLADITTDLREDGTLDEEQLKARLIHNSINLDLNQVRQNLQTRYTSLEVEASIPNFEQFVDSDGDGVLNKDDDNLPDEFVFSSVENALRNIAYQSESVIISGLPYPAIAKITNGKLYKNGQLIEGDTTYVVSGDSLKIDLQSSVNWNEAVTASLQVGDYSTAFSVLVQAYPWTTSMAGVIQQGPFTNGSSLTFTEVDSTLAKTNRTFNTKTTDSQGTYSINNIEQHYPWVLMEGKGYYYNLISGNTSDSELNLVGYTDLSSSTSANVNVLTHLEHRRIAYLVKNGKTFTEAKQQALKEVLAIFEITEEVSIPAEYFDITQNTREGRMLLAISAVLQGYESTGTIQELLTNIAEDLETDGTLDDSALGSSLINNAVYIHLDDIRSKVIDKYRELGITTTFNNYEEYVDTFKGNTGFKFTKPILYPSSSEYGKNILSDSNNTIKALDNNSRTIYYSLTANVPENGRLKIIIRGKFAYSDTPGFFSYANVPQTFNVSDTDIDLAIMLDSKQTMTIEYYEFGSDIPTKTRQIKVNP</sequence>
<accession>A0AA49GKB5</accession>
<proteinExistence type="predicted"/>